<evidence type="ECO:0000256" key="1">
    <source>
        <dbReference type="ARBA" id="ARBA00004683"/>
    </source>
</evidence>
<comment type="caution">
    <text evidence="5">The sequence shown here is derived from an EMBL/GenBank/DDBJ whole genome shotgun (WGS) entry which is preliminary data.</text>
</comment>
<dbReference type="Proteomes" id="UP001589898">
    <property type="component" value="Unassembled WGS sequence"/>
</dbReference>
<feature type="compositionally biased region" description="Polar residues" evidence="4">
    <location>
        <begin position="317"/>
        <end position="329"/>
    </location>
</feature>
<keyword evidence="6" id="KW-1185">Reference proteome</keyword>
<dbReference type="InterPro" id="IPR010123">
    <property type="entry name" value="PHA_synth_III_E"/>
</dbReference>
<dbReference type="RefSeq" id="WP_189494937.1">
    <property type="nucleotide sequence ID" value="NZ_BMZT01000002.1"/>
</dbReference>
<sequence length="460" mass="49396">MQGNPRDDFESLARRYWAAWGDALRAAAPGMGAIPGMGGPHVPPPGVEAWQDSLDWWARLAHGGRAEADDAVGHFNRQARQWYARMQEVAARFAGQENNAVDVARAWKEALGAAGENPFPEMLRRLRGHGLQGLEQWVEDASPWLQSMRDESASWLRMPAFGAGREHQERMQQLAGHMAEYQQASSAYAALMAKAQQEAFLIFENRLIDHEEPGRQLQSARALFDLWIDAAEEAYAEIALSPEFREVYGRLVNAQMRVRAGVQRMVEDASALLGMPTRSELDGAHRKLAQLEREVRRLRDVLARPPRPEGVRRQSGDPPSQTGAGTSPGTRARSVSKRGGGASAAGERASRKPMRAGTTTGATRRAPTAPAATTRRSTAAAAPGTGTAARAPKAPAKRASSARSGFGGAISGAVPRAPEPIAKKAAKDAKAAKRAKSAVKKSSGKTAGKSAGKSAKKGKR</sequence>
<protein>
    <recommendedName>
        <fullName evidence="2">Poly(3-hydroxyalkanoate) polymerase subunit PhaE</fullName>
    </recommendedName>
</protein>
<feature type="compositionally biased region" description="Basic residues" evidence="4">
    <location>
        <begin position="432"/>
        <end position="443"/>
    </location>
</feature>
<gene>
    <name evidence="5" type="primary">phaE</name>
    <name evidence="5" type="ORF">ACFFFU_13555</name>
</gene>
<keyword evidence="3" id="KW-0583">PHB biosynthesis</keyword>
<feature type="compositionally biased region" description="Low complexity" evidence="4">
    <location>
        <begin position="355"/>
        <end position="404"/>
    </location>
</feature>
<accession>A0ABV6T2R3</accession>
<feature type="compositionally biased region" description="Basic and acidic residues" evidence="4">
    <location>
        <begin position="298"/>
        <end position="315"/>
    </location>
</feature>
<feature type="compositionally biased region" description="Low complexity" evidence="4">
    <location>
        <begin position="444"/>
        <end position="453"/>
    </location>
</feature>
<reference evidence="5 6" key="1">
    <citation type="submission" date="2024-09" db="EMBL/GenBank/DDBJ databases">
        <authorList>
            <person name="Sun Q."/>
            <person name="Mori K."/>
        </authorList>
    </citation>
    <scope>NUCLEOTIDE SEQUENCE [LARGE SCALE GENOMIC DNA]</scope>
    <source>
        <strain evidence="5 6">KCTC 52403</strain>
    </source>
</reference>
<feature type="compositionally biased region" description="Basic and acidic residues" evidence="4">
    <location>
        <begin position="421"/>
        <end position="431"/>
    </location>
</feature>
<dbReference type="EMBL" id="JBHLTF010000033">
    <property type="protein sequence ID" value="MFC0718756.1"/>
    <property type="molecule type" value="Genomic_DNA"/>
</dbReference>
<evidence type="ECO:0000256" key="2">
    <source>
        <dbReference type="ARBA" id="ARBA00019066"/>
    </source>
</evidence>
<dbReference type="Pfam" id="PF09712">
    <property type="entry name" value="PHA_synth_III_E"/>
    <property type="match status" value="1"/>
</dbReference>
<evidence type="ECO:0000256" key="3">
    <source>
        <dbReference type="ARBA" id="ARBA00022752"/>
    </source>
</evidence>
<proteinExistence type="predicted"/>
<evidence type="ECO:0000313" key="5">
    <source>
        <dbReference type="EMBL" id="MFC0718756.1"/>
    </source>
</evidence>
<feature type="region of interest" description="Disordered" evidence="4">
    <location>
        <begin position="298"/>
        <end position="460"/>
    </location>
</feature>
<evidence type="ECO:0000256" key="4">
    <source>
        <dbReference type="SAM" id="MobiDB-lite"/>
    </source>
</evidence>
<name>A0ABV6T2R3_9GAMM</name>
<evidence type="ECO:0000313" key="6">
    <source>
        <dbReference type="Proteomes" id="UP001589898"/>
    </source>
</evidence>
<dbReference type="NCBIfam" id="TIGR01834">
    <property type="entry name" value="PHA_synth_III_E"/>
    <property type="match status" value="1"/>
</dbReference>
<comment type="pathway">
    <text evidence="1">Biopolymer metabolism; poly-(R)-3-hydroxybutanoate biosynthesis.</text>
</comment>
<organism evidence="5 6">
    <name type="scientific">Luteimonas padinae</name>
    <dbReference type="NCBI Taxonomy" id="1714359"/>
    <lineage>
        <taxon>Bacteria</taxon>
        <taxon>Pseudomonadati</taxon>
        <taxon>Pseudomonadota</taxon>
        <taxon>Gammaproteobacteria</taxon>
        <taxon>Lysobacterales</taxon>
        <taxon>Lysobacteraceae</taxon>
        <taxon>Luteimonas</taxon>
    </lineage>
</organism>